<dbReference type="EMBL" id="GGEC01011888">
    <property type="protein sequence ID" value="MBW92371.1"/>
    <property type="molecule type" value="Transcribed_RNA"/>
</dbReference>
<protein>
    <submittedName>
        <fullName evidence="1">Autophagy-related protein 18b-like isoform X2</fullName>
    </submittedName>
</protein>
<evidence type="ECO:0000313" key="1">
    <source>
        <dbReference type="EMBL" id="MBW92371.1"/>
    </source>
</evidence>
<sequence>MYPSKTTSSPVDNIGQGQQPVAGAMCSFLLGGLVASQSGCSFVNSRIYNVALVWPYMQNLYLNACHKKVPLV</sequence>
<proteinExistence type="predicted"/>
<reference evidence="1" key="1">
    <citation type="submission" date="2018-02" db="EMBL/GenBank/DDBJ databases">
        <title>Rhizophora mucronata_Transcriptome.</title>
        <authorList>
            <person name="Meera S.P."/>
            <person name="Sreeshan A."/>
            <person name="Augustine A."/>
        </authorList>
    </citation>
    <scope>NUCLEOTIDE SEQUENCE</scope>
    <source>
        <tissue evidence="1">Leaf</tissue>
    </source>
</reference>
<organism evidence="1">
    <name type="scientific">Rhizophora mucronata</name>
    <name type="common">Asiatic mangrove</name>
    <dbReference type="NCBI Taxonomy" id="61149"/>
    <lineage>
        <taxon>Eukaryota</taxon>
        <taxon>Viridiplantae</taxon>
        <taxon>Streptophyta</taxon>
        <taxon>Embryophyta</taxon>
        <taxon>Tracheophyta</taxon>
        <taxon>Spermatophyta</taxon>
        <taxon>Magnoliopsida</taxon>
        <taxon>eudicotyledons</taxon>
        <taxon>Gunneridae</taxon>
        <taxon>Pentapetalae</taxon>
        <taxon>rosids</taxon>
        <taxon>fabids</taxon>
        <taxon>Malpighiales</taxon>
        <taxon>Rhizophoraceae</taxon>
        <taxon>Rhizophora</taxon>
    </lineage>
</organism>
<name>A0A2P2JFX9_RHIMU</name>
<dbReference type="AlphaFoldDB" id="A0A2P2JFX9"/>
<accession>A0A2P2JFX9</accession>